<dbReference type="KEGG" id="atw:C0099_14510"/>
<feature type="transmembrane region" description="Helical" evidence="1">
    <location>
        <begin position="57"/>
        <end position="83"/>
    </location>
</feature>
<keyword evidence="1" id="KW-0472">Membrane</keyword>
<feature type="transmembrane region" description="Helical" evidence="1">
    <location>
        <begin position="135"/>
        <end position="154"/>
    </location>
</feature>
<protein>
    <submittedName>
        <fullName evidence="2">DUF2254 domain-containing protein</fullName>
    </submittedName>
</protein>
<dbReference type="InterPro" id="IPR018723">
    <property type="entry name" value="DUF2254_membrane"/>
</dbReference>
<gene>
    <name evidence="2" type="ORF">C0099_14510</name>
</gene>
<keyword evidence="1" id="KW-1133">Transmembrane helix</keyword>
<evidence type="ECO:0000313" key="2">
    <source>
        <dbReference type="EMBL" id="AUN96043.1"/>
    </source>
</evidence>
<proteinExistence type="predicted"/>
<dbReference type="Proteomes" id="UP000242205">
    <property type="component" value="Chromosome"/>
</dbReference>
<dbReference type="AlphaFoldDB" id="A0A2I6S9V5"/>
<keyword evidence="3" id="KW-1185">Reference proteome</keyword>
<feature type="transmembrane region" description="Helical" evidence="1">
    <location>
        <begin position="16"/>
        <end position="37"/>
    </location>
</feature>
<dbReference type="OrthoDB" id="2955631at2"/>
<dbReference type="Pfam" id="PF10011">
    <property type="entry name" value="DUF2254"/>
    <property type="match status" value="1"/>
</dbReference>
<organism evidence="2 3">
    <name type="scientific">Pseudazoarcus pumilus</name>
    <dbReference type="NCBI Taxonomy" id="2067960"/>
    <lineage>
        <taxon>Bacteria</taxon>
        <taxon>Pseudomonadati</taxon>
        <taxon>Pseudomonadota</taxon>
        <taxon>Betaproteobacteria</taxon>
        <taxon>Rhodocyclales</taxon>
        <taxon>Zoogloeaceae</taxon>
        <taxon>Pseudazoarcus</taxon>
    </lineage>
</organism>
<dbReference type="EMBL" id="CP025682">
    <property type="protein sequence ID" value="AUN96043.1"/>
    <property type="molecule type" value="Genomic_DNA"/>
</dbReference>
<name>A0A2I6S9V5_9RHOO</name>
<dbReference type="RefSeq" id="WP_102248087.1">
    <property type="nucleotide sequence ID" value="NZ_CP025682.1"/>
</dbReference>
<accession>A0A2I6S9V5</accession>
<evidence type="ECO:0000313" key="3">
    <source>
        <dbReference type="Proteomes" id="UP000242205"/>
    </source>
</evidence>
<sequence length="430" mass="46494">MTSRWEWVWMQFTRRLWVRAALISLLAVVAVGLAGLFRERIPDDFAAMIGAGSVDDILSILASSMLAVTTFSLTTMVSAYGAATSQVTPRATRLLREDTTTQNVLATFIGSFLFALLGIVALATELYGEQGRVTLFVFTIGVIVLIVVTLLRWIQHLSAFGRVDDTTRRVEEAASEALANWVEAPCLGARLLADPDDIPENATALFDARIGYVQHIDVGVLQDWAEAHSGEIYVVAVPGSYVEPSRPVAWITGDDTDDGAGLLLDAFVVDNGRSFYQDPRFGLSVLAEIASRALSPAVNDPATAIDVIGRAVRALAACADFDGRPGDEVPCPRVHVPTLDVGDFFNDVFAPIARDGASLVEVHMRLLKALAMLARMGANFREPAMRLARLSRAHAEAALALDEDKTLLRRLAAEVGEEGVERGMRGSERG</sequence>
<reference evidence="2 3" key="1">
    <citation type="submission" date="2018-01" db="EMBL/GenBank/DDBJ databases">
        <authorList>
            <person name="Fu G.-Y."/>
        </authorList>
    </citation>
    <scope>NUCLEOTIDE SEQUENCE [LARGE SCALE GENOMIC DNA]</scope>
    <source>
        <strain evidence="2 3">SY39</strain>
    </source>
</reference>
<feature type="transmembrane region" description="Helical" evidence="1">
    <location>
        <begin position="104"/>
        <end position="123"/>
    </location>
</feature>
<keyword evidence="1" id="KW-0812">Transmembrane</keyword>
<evidence type="ECO:0000256" key="1">
    <source>
        <dbReference type="SAM" id="Phobius"/>
    </source>
</evidence>